<sequence>MSKLDKVQKVVHKGKVHELVKLTQDKEEEIRMAAVSGLGEVGGDDGFNALIALLESEDEEIKIAAVKALAIVNNDHAETHLRYLMEHDSNPKIQEAIRKSLSILSKSSH</sequence>
<comment type="caution">
    <text evidence="1">The sequence shown here is derived from an EMBL/GenBank/DDBJ whole genome shotgun (WGS) entry which is preliminary data.</text>
</comment>
<organism evidence="1 2">
    <name type="scientific">Catenibacillus scindens</name>
    <dbReference type="NCBI Taxonomy" id="673271"/>
    <lineage>
        <taxon>Bacteria</taxon>
        <taxon>Bacillati</taxon>
        <taxon>Bacillota</taxon>
        <taxon>Clostridia</taxon>
        <taxon>Lachnospirales</taxon>
        <taxon>Lachnospiraceae</taxon>
        <taxon>Catenibacillus</taxon>
    </lineage>
</organism>
<dbReference type="Gene3D" id="1.25.10.10">
    <property type="entry name" value="Leucine-rich Repeat Variant"/>
    <property type="match status" value="1"/>
</dbReference>
<dbReference type="InterPro" id="IPR016024">
    <property type="entry name" value="ARM-type_fold"/>
</dbReference>
<dbReference type="RefSeq" id="WP_183776189.1">
    <property type="nucleotide sequence ID" value="NZ_JACHFW010000017.1"/>
</dbReference>
<name>A0A7W8M6V0_9FIRM</name>
<keyword evidence="2" id="KW-1185">Reference proteome</keyword>
<proteinExistence type="predicted"/>
<dbReference type="Proteomes" id="UP000543642">
    <property type="component" value="Unassembled WGS sequence"/>
</dbReference>
<accession>A0A7W8M6V0</accession>
<dbReference type="AlphaFoldDB" id="A0A7W8M6V0"/>
<evidence type="ECO:0000313" key="1">
    <source>
        <dbReference type="EMBL" id="MBB5265972.1"/>
    </source>
</evidence>
<protein>
    <submittedName>
        <fullName evidence="1">HEAT repeat protein</fullName>
    </submittedName>
</protein>
<dbReference type="EMBL" id="JACHFW010000017">
    <property type="protein sequence ID" value="MBB5265972.1"/>
    <property type="molecule type" value="Genomic_DNA"/>
</dbReference>
<gene>
    <name evidence="1" type="ORF">HNP82_003124</name>
</gene>
<dbReference type="SUPFAM" id="SSF48371">
    <property type="entry name" value="ARM repeat"/>
    <property type="match status" value="1"/>
</dbReference>
<evidence type="ECO:0000313" key="2">
    <source>
        <dbReference type="Proteomes" id="UP000543642"/>
    </source>
</evidence>
<dbReference type="Pfam" id="PF13646">
    <property type="entry name" value="HEAT_2"/>
    <property type="match status" value="1"/>
</dbReference>
<reference evidence="1 2" key="1">
    <citation type="submission" date="2020-08" db="EMBL/GenBank/DDBJ databases">
        <title>Genomic Encyclopedia of Type Strains, Phase IV (KMG-IV): sequencing the most valuable type-strain genomes for metagenomic binning, comparative biology and taxonomic classification.</title>
        <authorList>
            <person name="Goeker M."/>
        </authorList>
    </citation>
    <scope>NUCLEOTIDE SEQUENCE [LARGE SCALE GENOMIC DNA]</scope>
    <source>
        <strain evidence="1 2">DSM 106146</strain>
    </source>
</reference>
<dbReference type="InterPro" id="IPR011989">
    <property type="entry name" value="ARM-like"/>
</dbReference>